<feature type="compositionally biased region" description="Basic and acidic residues" evidence="3">
    <location>
        <begin position="126"/>
        <end position="143"/>
    </location>
</feature>
<dbReference type="EMBL" id="JACCJC010000002">
    <property type="protein sequence ID" value="KAF6240941.1"/>
    <property type="molecule type" value="Genomic_DNA"/>
</dbReference>
<dbReference type="InterPro" id="IPR051190">
    <property type="entry name" value="Baculoviral_IAP"/>
</dbReference>
<feature type="compositionally biased region" description="Polar residues" evidence="3">
    <location>
        <begin position="100"/>
        <end position="112"/>
    </location>
</feature>
<dbReference type="Gene3D" id="1.10.1170.10">
    <property type="entry name" value="Inhibitor Of Apoptosis Protein (2mihbC-IAP-1), Chain A"/>
    <property type="match status" value="1"/>
</dbReference>
<dbReference type="Proteomes" id="UP000578531">
    <property type="component" value="Unassembled WGS sequence"/>
</dbReference>
<evidence type="ECO:0000313" key="5">
    <source>
        <dbReference type="Proteomes" id="UP000578531"/>
    </source>
</evidence>
<evidence type="ECO:0000313" key="4">
    <source>
        <dbReference type="EMBL" id="KAF6240941.1"/>
    </source>
</evidence>
<dbReference type="GeneID" id="59282412"/>
<dbReference type="InterPro" id="IPR001370">
    <property type="entry name" value="BIR_rpt"/>
</dbReference>
<dbReference type="OrthoDB" id="2196114at2759"/>
<reference evidence="4 5" key="1">
    <citation type="journal article" date="2020" name="Genomics">
        <title>Complete, high-quality genomes from long-read metagenomic sequencing of two wolf lichen thalli reveals enigmatic genome architecture.</title>
        <authorList>
            <person name="McKenzie S.K."/>
            <person name="Walston R.F."/>
            <person name="Allen J.L."/>
        </authorList>
    </citation>
    <scope>NUCLEOTIDE SEQUENCE [LARGE SCALE GENOMIC DNA]</scope>
    <source>
        <strain evidence="4">WasteWater2</strain>
    </source>
</reference>
<dbReference type="AlphaFoldDB" id="A0A8H6G5Q0"/>
<dbReference type="SMART" id="SM00238">
    <property type="entry name" value="BIR"/>
    <property type="match status" value="1"/>
</dbReference>
<dbReference type="GO" id="GO:0046872">
    <property type="term" value="F:metal ion binding"/>
    <property type="evidence" value="ECO:0007669"/>
    <property type="project" value="UniProtKB-KW"/>
</dbReference>
<name>A0A8H6G5Q0_9LECA</name>
<feature type="compositionally biased region" description="Basic residues" evidence="3">
    <location>
        <begin position="79"/>
        <end position="97"/>
    </location>
</feature>
<sequence length="196" mass="22078">MNSYAERLASFTSWPHVCPSASTVARAGFHREYDPTFPSPDLTVCSLCGLDPCDWYSDGSPFDFHATRSPECPFVRATQQKKKNRNQKTRQQHKRRYLQAVQQATASTQPMTKQEEELQQANAENVTEKPSDGKAPQHQEHGSPLHNSPSNRHSASGERHYNLACYLCVPQPYHIDMVHHWNDVTRGGSTASITAN</sequence>
<feature type="compositionally biased region" description="Polar residues" evidence="3">
    <location>
        <begin position="145"/>
        <end position="154"/>
    </location>
</feature>
<comment type="caution">
    <text evidence="4">The sequence shown here is derived from an EMBL/GenBank/DDBJ whole genome shotgun (WGS) entry which is preliminary data.</text>
</comment>
<dbReference type="Pfam" id="PF00653">
    <property type="entry name" value="BIR"/>
    <property type="match status" value="1"/>
</dbReference>
<evidence type="ECO:0000256" key="2">
    <source>
        <dbReference type="ARBA" id="ARBA00022833"/>
    </source>
</evidence>
<dbReference type="PANTHER" id="PTHR46771">
    <property type="entry name" value="DETERIN"/>
    <property type="match status" value="1"/>
</dbReference>
<gene>
    <name evidence="4" type="ORF">HO173_000733</name>
</gene>
<organism evidence="4 5">
    <name type="scientific">Letharia columbiana</name>
    <dbReference type="NCBI Taxonomy" id="112416"/>
    <lineage>
        <taxon>Eukaryota</taxon>
        <taxon>Fungi</taxon>
        <taxon>Dikarya</taxon>
        <taxon>Ascomycota</taxon>
        <taxon>Pezizomycotina</taxon>
        <taxon>Lecanoromycetes</taxon>
        <taxon>OSLEUM clade</taxon>
        <taxon>Lecanoromycetidae</taxon>
        <taxon>Lecanorales</taxon>
        <taxon>Lecanorineae</taxon>
        <taxon>Parmeliaceae</taxon>
        <taxon>Letharia</taxon>
    </lineage>
</organism>
<keyword evidence="5" id="KW-1185">Reference proteome</keyword>
<dbReference type="PROSITE" id="PS50143">
    <property type="entry name" value="BIR_REPEAT_2"/>
    <property type="match status" value="1"/>
</dbReference>
<accession>A0A8H6G5Q0</accession>
<feature type="region of interest" description="Disordered" evidence="3">
    <location>
        <begin position="76"/>
        <end position="156"/>
    </location>
</feature>
<proteinExistence type="predicted"/>
<evidence type="ECO:0000256" key="3">
    <source>
        <dbReference type="SAM" id="MobiDB-lite"/>
    </source>
</evidence>
<evidence type="ECO:0000256" key="1">
    <source>
        <dbReference type="ARBA" id="ARBA00022723"/>
    </source>
</evidence>
<keyword evidence="1" id="KW-0479">Metal-binding</keyword>
<dbReference type="PANTHER" id="PTHR46771:SF5">
    <property type="entry name" value="DETERIN"/>
    <property type="match status" value="1"/>
</dbReference>
<keyword evidence="2" id="KW-0862">Zinc</keyword>
<dbReference type="SUPFAM" id="SSF57924">
    <property type="entry name" value="Inhibitor of apoptosis (IAP) repeat"/>
    <property type="match status" value="1"/>
</dbReference>
<dbReference type="RefSeq" id="XP_037170189.1">
    <property type="nucleotide sequence ID" value="XM_037302682.1"/>
</dbReference>
<protein>
    <submittedName>
        <fullName evidence="4">Uncharacterized protein</fullName>
    </submittedName>
</protein>